<gene>
    <name evidence="3" type="ORF">NDU88_000874</name>
</gene>
<feature type="chain" id="PRO_5043372678" evidence="2">
    <location>
        <begin position="37"/>
        <end position="134"/>
    </location>
</feature>
<proteinExistence type="predicted"/>
<dbReference type="EMBL" id="JANPWB010000016">
    <property type="protein sequence ID" value="KAJ1080680.1"/>
    <property type="molecule type" value="Genomic_DNA"/>
</dbReference>
<evidence type="ECO:0000313" key="4">
    <source>
        <dbReference type="Proteomes" id="UP001066276"/>
    </source>
</evidence>
<feature type="compositionally biased region" description="Low complexity" evidence="1">
    <location>
        <begin position="57"/>
        <end position="72"/>
    </location>
</feature>
<feature type="region of interest" description="Disordered" evidence="1">
    <location>
        <begin position="35"/>
        <end position="72"/>
    </location>
</feature>
<feature type="signal peptide" evidence="2">
    <location>
        <begin position="1"/>
        <end position="36"/>
    </location>
</feature>
<evidence type="ECO:0000256" key="2">
    <source>
        <dbReference type="SAM" id="SignalP"/>
    </source>
</evidence>
<keyword evidence="4" id="KW-1185">Reference proteome</keyword>
<keyword evidence="2" id="KW-0732">Signal</keyword>
<name>A0AAV7KR78_PLEWA</name>
<evidence type="ECO:0000313" key="3">
    <source>
        <dbReference type="EMBL" id="KAJ1080680.1"/>
    </source>
</evidence>
<dbReference type="Proteomes" id="UP001066276">
    <property type="component" value="Chromosome 12"/>
</dbReference>
<organism evidence="3 4">
    <name type="scientific">Pleurodeles waltl</name>
    <name type="common">Iberian ribbed newt</name>
    <dbReference type="NCBI Taxonomy" id="8319"/>
    <lineage>
        <taxon>Eukaryota</taxon>
        <taxon>Metazoa</taxon>
        <taxon>Chordata</taxon>
        <taxon>Craniata</taxon>
        <taxon>Vertebrata</taxon>
        <taxon>Euteleostomi</taxon>
        <taxon>Amphibia</taxon>
        <taxon>Batrachia</taxon>
        <taxon>Caudata</taxon>
        <taxon>Salamandroidea</taxon>
        <taxon>Salamandridae</taxon>
        <taxon>Pleurodelinae</taxon>
        <taxon>Pleurodeles</taxon>
    </lineage>
</organism>
<reference evidence="3" key="1">
    <citation type="journal article" date="2022" name="bioRxiv">
        <title>Sequencing and chromosome-scale assembly of the giantPleurodeles waltlgenome.</title>
        <authorList>
            <person name="Brown T."/>
            <person name="Elewa A."/>
            <person name="Iarovenko S."/>
            <person name="Subramanian E."/>
            <person name="Araus A.J."/>
            <person name="Petzold A."/>
            <person name="Susuki M."/>
            <person name="Suzuki K.-i.T."/>
            <person name="Hayashi T."/>
            <person name="Toyoda A."/>
            <person name="Oliveira C."/>
            <person name="Osipova E."/>
            <person name="Leigh N.D."/>
            <person name="Simon A."/>
            <person name="Yun M.H."/>
        </authorList>
    </citation>
    <scope>NUCLEOTIDE SEQUENCE</scope>
    <source>
        <strain evidence="3">20211129_DDA</strain>
        <tissue evidence="3">Liver</tissue>
    </source>
</reference>
<sequence length="134" mass="14126">MGGLGLPACTRRPVRRGSAAHLVLFFLAGVSPAVRSQGSVAGERPRLPRGSRRSLDSPRLPSARPSARPQPSQAYRVAAAIFFSLPGIGRIAARARGAGSSLVCRNRPPMGPQGHRGVWIGIFLHLRTALTMGG</sequence>
<protein>
    <submittedName>
        <fullName evidence="3">Uncharacterized protein</fullName>
    </submittedName>
</protein>
<accession>A0AAV7KR78</accession>
<evidence type="ECO:0000256" key="1">
    <source>
        <dbReference type="SAM" id="MobiDB-lite"/>
    </source>
</evidence>
<dbReference type="AlphaFoldDB" id="A0AAV7KR78"/>
<comment type="caution">
    <text evidence="3">The sequence shown here is derived from an EMBL/GenBank/DDBJ whole genome shotgun (WGS) entry which is preliminary data.</text>
</comment>